<dbReference type="Proteomes" id="UP000248924">
    <property type="component" value="Unassembled WGS sequence"/>
</dbReference>
<sequence length="126" mass="12777">STPPPSTPPPTTPPPSTPPPTTTPPAGAGCTATYSITNQWQGGFQGDVRVTAGASAINGWTVRWTFANGQSVTQFWNATVTGSGATVTARNVDYNGRLGARASTSFGFLGSWNGTNSAPAVTCTAS</sequence>
<feature type="domain" description="CBM2" evidence="2">
    <location>
        <begin position="23"/>
        <end position="126"/>
    </location>
</feature>
<feature type="region of interest" description="Disordered" evidence="1">
    <location>
        <begin position="1"/>
        <end position="30"/>
    </location>
</feature>
<dbReference type="RefSeq" id="WP_199523976.1">
    <property type="nucleotide sequence ID" value="NZ_POTY01000290.1"/>
</dbReference>
<evidence type="ECO:0000313" key="3">
    <source>
        <dbReference type="EMBL" id="PZG08571.1"/>
    </source>
</evidence>
<evidence type="ECO:0000259" key="2">
    <source>
        <dbReference type="PROSITE" id="PS51173"/>
    </source>
</evidence>
<dbReference type="Gene3D" id="2.60.40.290">
    <property type="match status" value="1"/>
</dbReference>
<dbReference type="InterPro" id="IPR008965">
    <property type="entry name" value="CBM2/CBM3_carb-bd_dom_sf"/>
</dbReference>
<comment type="caution">
    <text evidence="3">The sequence shown here is derived from an EMBL/GenBank/DDBJ whole genome shotgun (WGS) entry which is preliminary data.</text>
</comment>
<evidence type="ECO:0000256" key="1">
    <source>
        <dbReference type="SAM" id="MobiDB-lite"/>
    </source>
</evidence>
<dbReference type="GO" id="GO:0005975">
    <property type="term" value="P:carbohydrate metabolic process"/>
    <property type="evidence" value="ECO:0007669"/>
    <property type="project" value="InterPro"/>
</dbReference>
<dbReference type="EMBL" id="POTY01000290">
    <property type="protein sequence ID" value="PZG08571.1"/>
    <property type="molecule type" value="Genomic_DNA"/>
</dbReference>
<dbReference type="GO" id="GO:0030247">
    <property type="term" value="F:polysaccharide binding"/>
    <property type="evidence" value="ECO:0007669"/>
    <property type="project" value="UniProtKB-UniRule"/>
</dbReference>
<keyword evidence="4" id="KW-1185">Reference proteome</keyword>
<accession>A0A2W2DDT3</accession>
<proteinExistence type="predicted"/>
<feature type="non-terminal residue" evidence="3">
    <location>
        <position position="1"/>
    </location>
</feature>
<dbReference type="InterPro" id="IPR001919">
    <property type="entry name" value="CBD2"/>
</dbReference>
<dbReference type="Pfam" id="PF00553">
    <property type="entry name" value="CBM_2"/>
    <property type="match status" value="1"/>
</dbReference>
<dbReference type="SMART" id="SM00637">
    <property type="entry name" value="CBD_II"/>
    <property type="match status" value="1"/>
</dbReference>
<gene>
    <name evidence="3" type="ORF">C1I95_29930</name>
</gene>
<evidence type="ECO:0000313" key="4">
    <source>
        <dbReference type="Proteomes" id="UP000248924"/>
    </source>
</evidence>
<reference evidence="3 4" key="1">
    <citation type="submission" date="2018-01" db="EMBL/GenBank/DDBJ databases">
        <title>Draft genome sequence of Jishengella sp. NA12.</title>
        <authorList>
            <person name="Sahin N."/>
            <person name="Ay H."/>
            <person name="Saygin H."/>
        </authorList>
    </citation>
    <scope>NUCLEOTIDE SEQUENCE [LARGE SCALE GENOMIC DNA]</scope>
    <source>
        <strain evidence="3 4">NA12</strain>
    </source>
</reference>
<dbReference type="SUPFAM" id="SSF49384">
    <property type="entry name" value="Carbohydrate-binding domain"/>
    <property type="match status" value="1"/>
</dbReference>
<dbReference type="AlphaFoldDB" id="A0A2W2DDT3"/>
<protein>
    <submittedName>
        <fullName evidence="3">Beta-mannosidase</fullName>
    </submittedName>
</protein>
<organism evidence="3 4">
    <name type="scientific">Micromonospora craterilacus</name>
    <dbReference type="NCBI Taxonomy" id="1655439"/>
    <lineage>
        <taxon>Bacteria</taxon>
        <taxon>Bacillati</taxon>
        <taxon>Actinomycetota</taxon>
        <taxon>Actinomycetes</taxon>
        <taxon>Micromonosporales</taxon>
        <taxon>Micromonosporaceae</taxon>
        <taxon>Micromonospora</taxon>
    </lineage>
</organism>
<name>A0A2W2DDT3_9ACTN</name>
<dbReference type="PROSITE" id="PS51173">
    <property type="entry name" value="CBM2"/>
    <property type="match status" value="1"/>
</dbReference>
<dbReference type="GO" id="GO:0004553">
    <property type="term" value="F:hydrolase activity, hydrolyzing O-glycosyl compounds"/>
    <property type="evidence" value="ECO:0007669"/>
    <property type="project" value="InterPro"/>
</dbReference>
<dbReference type="InterPro" id="IPR012291">
    <property type="entry name" value="CBM2_carb-bd_dom_sf"/>
</dbReference>
<feature type="compositionally biased region" description="Pro residues" evidence="1">
    <location>
        <begin position="1"/>
        <end position="23"/>
    </location>
</feature>